<evidence type="ECO:0000313" key="11">
    <source>
        <dbReference type="Proteomes" id="UP001465119"/>
    </source>
</evidence>
<evidence type="ECO:0000256" key="3">
    <source>
        <dbReference type="ARBA" id="ARBA00012820"/>
    </source>
</evidence>
<proteinExistence type="inferred from homology"/>
<dbReference type="PANTHER" id="PTHR48098:SF1">
    <property type="entry name" value="DIACYLGLYCEROL ACYLTRANSFERASE_MYCOLYLTRANSFERASE AG85A"/>
    <property type="match status" value="1"/>
</dbReference>
<dbReference type="InterPro" id="IPR029058">
    <property type="entry name" value="AB_hydrolase_fold"/>
</dbReference>
<dbReference type="InterPro" id="IPR050583">
    <property type="entry name" value="Mycobacterial_A85_antigen"/>
</dbReference>
<keyword evidence="11" id="KW-1185">Reference proteome</keyword>
<reference evidence="10 11" key="1">
    <citation type="submission" date="2024-03" db="EMBL/GenBank/DDBJ databases">
        <title>Human intestinal bacterial collection.</title>
        <authorList>
            <person name="Pauvert C."/>
            <person name="Hitch T.C.A."/>
            <person name="Clavel T."/>
        </authorList>
    </citation>
    <scope>NUCLEOTIDE SEQUENCE [LARGE SCALE GENOMIC DNA]</scope>
    <source>
        <strain evidence="10 11">CLA-AA-H281</strain>
    </source>
</reference>
<dbReference type="RefSeq" id="WP_349186200.1">
    <property type="nucleotide sequence ID" value="NZ_JBBMEN010000005.1"/>
</dbReference>
<dbReference type="InterPro" id="IPR000801">
    <property type="entry name" value="Esterase-like"/>
</dbReference>
<dbReference type="Gene3D" id="3.40.50.1820">
    <property type="entry name" value="alpha/beta hydrolase"/>
    <property type="match status" value="1"/>
</dbReference>
<comment type="catalytic activity">
    <reaction evidence="1">
        <text>2 alpha,alpha'-trehalose 6-mycolate = alpha,alpha'-trehalose 6,6'-bismycolate + alpha,alpha-trehalose</text>
        <dbReference type="Rhea" id="RHEA:23472"/>
        <dbReference type="ChEBI" id="CHEBI:16551"/>
        <dbReference type="ChEBI" id="CHEBI:18195"/>
        <dbReference type="ChEBI" id="CHEBI:18234"/>
        <dbReference type="EC" id="2.3.1.122"/>
    </reaction>
</comment>
<comment type="catalytic activity">
    <reaction evidence="8">
        <text>an acyl-CoA + a 1,2-diacyl-sn-glycerol = a triacyl-sn-glycerol + CoA</text>
        <dbReference type="Rhea" id="RHEA:10868"/>
        <dbReference type="ChEBI" id="CHEBI:17815"/>
        <dbReference type="ChEBI" id="CHEBI:57287"/>
        <dbReference type="ChEBI" id="CHEBI:58342"/>
        <dbReference type="ChEBI" id="CHEBI:64615"/>
        <dbReference type="EC" id="2.3.1.20"/>
    </reaction>
</comment>
<dbReference type="PANTHER" id="PTHR48098">
    <property type="entry name" value="ENTEROCHELIN ESTERASE-RELATED"/>
    <property type="match status" value="1"/>
</dbReference>
<evidence type="ECO:0000313" key="10">
    <source>
        <dbReference type="EMBL" id="MEQ2385607.1"/>
    </source>
</evidence>
<feature type="chain" id="PRO_5045059592" description="Acyl-CoA:diacylglycerol acyltransferase" evidence="9">
    <location>
        <begin position="31"/>
        <end position="312"/>
    </location>
</feature>
<comment type="caution">
    <text evidence="10">The sequence shown here is derived from an EMBL/GenBank/DDBJ whole genome shotgun (WGS) entry which is preliminary data.</text>
</comment>
<name>A0ABV1C200_9FIRM</name>
<evidence type="ECO:0000256" key="8">
    <source>
        <dbReference type="ARBA" id="ARBA00048109"/>
    </source>
</evidence>
<organism evidence="10 11">
    <name type="scientific">Faecalibacterium intestinale</name>
    <dbReference type="NCBI Taxonomy" id="3133155"/>
    <lineage>
        <taxon>Bacteria</taxon>
        <taxon>Bacillati</taxon>
        <taxon>Bacillota</taxon>
        <taxon>Clostridia</taxon>
        <taxon>Eubacteriales</taxon>
        <taxon>Oscillospiraceae</taxon>
        <taxon>Faecalibacterium</taxon>
    </lineage>
</organism>
<dbReference type="GO" id="GO:0016787">
    <property type="term" value="F:hydrolase activity"/>
    <property type="evidence" value="ECO:0007669"/>
    <property type="project" value="UniProtKB-KW"/>
</dbReference>
<dbReference type="EC" id="2.3.1.20" evidence="4"/>
<dbReference type="SUPFAM" id="SSF53474">
    <property type="entry name" value="alpha/beta-Hydrolases"/>
    <property type="match status" value="1"/>
</dbReference>
<evidence type="ECO:0000256" key="6">
    <source>
        <dbReference type="ARBA" id="ARBA00023315"/>
    </source>
</evidence>
<evidence type="ECO:0000256" key="7">
    <source>
        <dbReference type="ARBA" id="ARBA00032572"/>
    </source>
</evidence>
<dbReference type="EC" id="2.3.1.122" evidence="3"/>
<comment type="similarity">
    <text evidence="2">Belongs to the mycobacterial A85 antigen family.</text>
</comment>
<feature type="signal peptide" evidence="9">
    <location>
        <begin position="1"/>
        <end position="30"/>
    </location>
</feature>
<sequence>MATKFSRKTFLKAGAAGLGMMALNVCTASAAAPQEDANCLDFLFKKQKTPKTTYAGTRKTLFWYSETLKQDCNYSVYLPASYDGNNKAQAYPVIYLMHGVGGHQLNMIERFSTPDILNDLIGSGELPECIAVFIDGYNSFYYDGPGLAMETAIIHDLIPFIDKTYNTLASKEGRIIGGISMGGYGAARFAVKYPQMFSAALMMSPAVWRNSQGNACSSLHLFNNFDQATWDAEHPVAFLASYTVANSPVKFYAIHGTEDTVVPPADVEAFVEKLSQVAEVEYVPYEGGIHAWTTWKETCREALKYAGKVLQA</sequence>
<evidence type="ECO:0000256" key="5">
    <source>
        <dbReference type="ARBA" id="ARBA00022679"/>
    </source>
</evidence>
<dbReference type="EMBL" id="JBBMEN010000005">
    <property type="protein sequence ID" value="MEQ2385607.1"/>
    <property type="molecule type" value="Genomic_DNA"/>
</dbReference>
<keyword evidence="10" id="KW-0378">Hydrolase</keyword>
<accession>A0ABV1C200</accession>
<dbReference type="Proteomes" id="UP001465119">
    <property type="component" value="Unassembled WGS sequence"/>
</dbReference>
<evidence type="ECO:0000256" key="1">
    <source>
        <dbReference type="ARBA" id="ARBA00000697"/>
    </source>
</evidence>
<dbReference type="PROSITE" id="PS51318">
    <property type="entry name" value="TAT"/>
    <property type="match status" value="1"/>
</dbReference>
<evidence type="ECO:0000256" key="9">
    <source>
        <dbReference type="SAM" id="SignalP"/>
    </source>
</evidence>
<keyword evidence="6" id="KW-0012">Acyltransferase</keyword>
<evidence type="ECO:0000256" key="4">
    <source>
        <dbReference type="ARBA" id="ARBA00013244"/>
    </source>
</evidence>
<protein>
    <recommendedName>
        <fullName evidence="7">Acyl-CoA:diacylglycerol acyltransferase</fullName>
        <ecNumber evidence="3">2.3.1.122</ecNumber>
        <ecNumber evidence="4">2.3.1.20</ecNumber>
    </recommendedName>
</protein>
<gene>
    <name evidence="10" type="ORF">WMO20_06625</name>
</gene>
<dbReference type="Pfam" id="PF00756">
    <property type="entry name" value="Esterase"/>
    <property type="match status" value="1"/>
</dbReference>
<keyword evidence="5" id="KW-0808">Transferase</keyword>
<dbReference type="InterPro" id="IPR006311">
    <property type="entry name" value="TAT_signal"/>
</dbReference>
<keyword evidence="9" id="KW-0732">Signal</keyword>
<evidence type="ECO:0000256" key="2">
    <source>
        <dbReference type="ARBA" id="ARBA00005874"/>
    </source>
</evidence>